<keyword evidence="2" id="KW-0472">Membrane</keyword>
<dbReference type="STRING" id="487685.SAMN04488696_0574"/>
<organism evidence="4 5">
    <name type="scientific">Methanolobus profundi</name>
    <dbReference type="NCBI Taxonomy" id="487685"/>
    <lineage>
        <taxon>Archaea</taxon>
        <taxon>Methanobacteriati</taxon>
        <taxon>Methanobacteriota</taxon>
        <taxon>Stenosarchaea group</taxon>
        <taxon>Methanomicrobia</taxon>
        <taxon>Methanosarcinales</taxon>
        <taxon>Methanosarcinaceae</taxon>
        <taxon>Methanolobus</taxon>
    </lineage>
</organism>
<name>A0A1I4PCV8_9EURY</name>
<accession>A0A1I4PCV8</accession>
<keyword evidence="5" id="KW-1185">Reference proteome</keyword>
<keyword evidence="2" id="KW-1133">Transmembrane helix</keyword>
<feature type="domain" description="PBP" evidence="3">
    <location>
        <begin position="53"/>
        <end position="308"/>
    </location>
</feature>
<dbReference type="OrthoDB" id="53390at2157"/>
<dbReference type="PANTHER" id="PTHR30570">
    <property type="entry name" value="PERIPLASMIC PHOSPHATE BINDING COMPONENT OF PHOSPHATE ABC TRANSPORTER"/>
    <property type="match status" value="1"/>
</dbReference>
<evidence type="ECO:0000313" key="4">
    <source>
        <dbReference type="EMBL" id="SFM25455.1"/>
    </source>
</evidence>
<protein>
    <submittedName>
        <fullName evidence="4">Phosphate ABC transporter substrate-binding protein, PhoT family</fullName>
    </submittedName>
</protein>
<evidence type="ECO:0000313" key="5">
    <source>
        <dbReference type="Proteomes" id="UP000198535"/>
    </source>
</evidence>
<dbReference type="SUPFAM" id="SSF53850">
    <property type="entry name" value="Periplasmic binding protein-like II"/>
    <property type="match status" value="1"/>
</dbReference>
<keyword evidence="2" id="KW-0812">Transmembrane</keyword>
<gene>
    <name evidence="4" type="ORF">SAMN04488696_0574</name>
</gene>
<keyword evidence="1" id="KW-0732">Signal</keyword>
<feature type="transmembrane region" description="Helical" evidence="2">
    <location>
        <begin position="12"/>
        <end position="38"/>
    </location>
</feature>
<dbReference type="RefSeq" id="WP_091932873.1">
    <property type="nucleotide sequence ID" value="NZ_FOUJ01000001.1"/>
</dbReference>
<sequence length="327" mass="33844">MNLFKKLFNDEAGVSPIVATLVLVVVAIAGAAAVGTIMGSFSSDVSDSASAGDATSAASTELLIAGSTTVQPVSELLAEAYMADHSGIKVTVQGGGSGAGITSTKLDIIDIGAASKDVDTVNEYPSLQKHQIGGSAVVVITNGVLEGYNTTQSELFAIYDNCTSGKSYYAISGNNFTSATSGTQITVFQRSEASGTEETFAKYLGGDFEDAKDVDESEAIGAVGNAGVLAAVEDTTDSLGFVDFGFAVSSETVTIVGVDGYNDVDEDAVLDCLAGEDTYQEDLTRPLNYLTNGNPSTVEQSFINFAMSPAATEYFEEVGYFSIIDFS</sequence>
<evidence type="ECO:0000259" key="3">
    <source>
        <dbReference type="Pfam" id="PF12849"/>
    </source>
</evidence>
<dbReference type="AlphaFoldDB" id="A0A1I4PCV8"/>
<dbReference type="Proteomes" id="UP000198535">
    <property type="component" value="Unassembled WGS sequence"/>
</dbReference>
<reference evidence="5" key="1">
    <citation type="submission" date="2016-10" db="EMBL/GenBank/DDBJ databases">
        <authorList>
            <person name="Varghese N."/>
            <person name="Submissions S."/>
        </authorList>
    </citation>
    <scope>NUCLEOTIDE SEQUENCE [LARGE SCALE GENOMIC DNA]</scope>
    <source>
        <strain evidence="5">Mob M</strain>
    </source>
</reference>
<dbReference type="Gene3D" id="3.40.190.10">
    <property type="entry name" value="Periplasmic binding protein-like II"/>
    <property type="match status" value="2"/>
</dbReference>
<evidence type="ECO:0000256" key="2">
    <source>
        <dbReference type="SAM" id="Phobius"/>
    </source>
</evidence>
<dbReference type="PANTHER" id="PTHR30570:SF1">
    <property type="entry name" value="PHOSPHATE-BINDING PROTEIN PSTS"/>
    <property type="match status" value="1"/>
</dbReference>
<evidence type="ECO:0000256" key="1">
    <source>
        <dbReference type="ARBA" id="ARBA00022729"/>
    </source>
</evidence>
<proteinExistence type="predicted"/>
<dbReference type="InterPro" id="IPR024370">
    <property type="entry name" value="PBP_domain"/>
</dbReference>
<dbReference type="InterPro" id="IPR050811">
    <property type="entry name" value="Phosphate_ABC_transporter"/>
</dbReference>
<dbReference type="Pfam" id="PF12849">
    <property type="entry name" value="PBP_like_2"/>
    <property type="match status" value="1"/>
</dbReference>
<dbReference type="EMBL" id="FOUJ01000001">
    <property type="protein sequence ID" value="SFM25455.1"/>
    <property type="molecule type" value="Genomic_DNA"/>
</dbReference>